<keyword evidence="7" id="KW-1185">Reference proteome</keyword>
<comment type="subcellular location">
    <subcellularLocation>
        <location evidence="3">Cytoplasm</location>
    </subcellularLocation>
</comment>
<evidence type="ECO:0000313" key="7">
    <source>
        <dbReference type="Proteomes" id="UP000663929"/>
    </source>
</evidence>
<dbReference type="FunFam" id="3.30.300.70:FF:000001">
    <property type="entry name" value="Ribosome maturation factor RimP"/>
    <property type="match status" value="1"/>
</dbReference>
<feature type="domain" description="Ribosome maturation factor RimP C-terminal" evidence="5">
    <location>
        <begin position="93"/>
        <end position="157"/>
    </location>
</feature>
<dbReference type="GO" id="GO:0006412">
    <property type="term" value="P:translation"/>
    <property type="evidence" value="ECO:0007669"/>
    <property type="project" value="TreeGrafter"/>
</dbReference>
<evidence type="ECO:0000256" key="1">
    <source>
        <dbReference type="ARBA" id="ARBA00022490"/>
    </source>
</evidence>
<keyword evidence="1 3" id="KW-0963">Cytoplasm</keyword>
<evidence type="ECO:0000256" key="2">
    <source>
        <dbReference type="ARBA" id="ARBA00022517"/>
    </source>
</evidence>
<dbReference type="InterPro" id="IPR035956">
    <property type="entry name" value="RimP_N_sf"/>
</dbReference>
<evidence type="ECO:0000256" key="3">
    <source>
        <dbReference type="HAMAP-Rule" id="MF_01077"/>
    </source>
</evidence>
<dbReference type="SUPFAM" id="SSF74942">
    <property type="entry name" value="YhbC-like, C-terminal domain"/>
    <property type="match status" value="1"/>
</dbReference>
<dbReference type="Gene3D" id="3.30.300.70">
    <property type="entry name" value="RimP-like superfamily, N-terminal"/>
    <property type="match status" value="1"/>
</dbReference>
<dbReference type="InterPro" id="IPR028989">
    <property type="entry name" value="RimP_N"/>
</dbReference>
<reference evidence="6" key="1">
    <citation type="submission" date="2021-03" db="EMBL/GenBank/DDBJ databases">
        <title>Acanthopleuribacteraceae sp. M133.</title>
        <authorList>
            <person name="Wang G."/>
        </authorList>
    </citation>
    <scope>NUCLEOTIDE SEQUENCE</scope>
    <source>
        <strain evidence="6">M133</strain>
    </source>
</reference>
<feature type="domain" description="Ribosome maturation factor RimP N-terminal" evidence="4">
    <location>
        <begin position="19"/>
        <end position="90"/>
    </location>
</feature>
<comment type="function">
    <text evidence="3">Required for maturation of 30S ribosomal subunits.</text>
</comment>
<protein>
    <recommendedName>
        <fullName evidence="3">Ribosome maturation factor RimP</fullName>
    </recommendedName>
</protein>
<dbReference type="Proteomes" id="UP000663929">
    <property type="component" value="Chromosome"/>
</dbReference>
<dbReference type="GO" id="GO:0000028">
    <property type="term" value="P:ribosomal small subunit assembly"/>
    <property type="evidence" value="ECO:0007669"/>
    <property type="project" value="TreeGrafter"/>
</dbReference>
<dbReference type="PANTHER" id="PTHR33867:SF1">
    <property type="entry name" value="RIBOSOME MATURATION FACTOR RIMP"/>
    <property type="match status" value="1"/>
</dbReference>
<accession>A0A8A4U469</accession>
<dbReference type="CDD" id="cd01734">
    <property type="entry name" value="YlxS_C"/>
    <property type="match status" value="1"/>
</dbReference>
<gene>
    <name evidence="3" type="primary">rimP</name>
    <name evidence="6" type="ORF">J3U87_13905</name>
</gene>
<comment type="similarity">
    <text evidence="3">Belongs to the RimP family.</text>
</comment>
<dbReference type="EMBL" id="CP071793">
    <property type="protein sequence ID" value="QTD53545.1"/>
    <property type="molecule type" value="Genomic_DNA"/>
</dbReference>
<keyword evidence="2 3" id="KW-0690">Ribosome biogenesis</keyword>
<dbReference type="Pfam" id="PF02576">
    <property type="entry name" value="RimP_N"/>
    <property type="match status" value="1"/>
</dbReference>
<dbReference type="InterPro" id="IPR003728">
    <property type="entry name" value="Ribosome_maturation_RimP"/>
</dbReference>
<evidence type="ECO:0000313" key="6">
    <source>
        <dbReference type="EMBL" id="QTD53545.1"/>
    </source>
</evidence>
<dbReference type="PANTHER" id="PTHR33867">
    <property type="entry name" value="RIBOSOME MATURATION FACTOR RIMP"/>
    <property type="match status" value="1"/>
</dbReference>
<dbReference type="Gene3D" id="2.30.30.180">
    <property type="entry name" value="Ribosome maturation factor RimP, C-terminal domain"/>
    <property type="match status" value="1"/>
</dbReference>
<sequence>MTDKPTSGKSKIKQIESVVNHALETTDLEIVLIEYKREGQEWVLRVYIDHPDGVTLDHCEKATYLVADALEADDPVQAEYRIEVSSPGVDRPLVKHADYQRFVNERVFIKTHKALNGIKNYTGTLLACDETAVRLHNEHDGREHEIPFDMIAKATLKPVLKF</sequence>
<proteinExistence type="inferred from homology"/>
<name>A0A8A4U469_SULCO</name>
<dbReference type="InterPro" id="IPR036847">
    <property type="entry name" value="RimP_C_sf"/>
</dbReference>
<evidence type="ECO:0000259" key="5">
    <source>
        <dbReference type="Pfam" id="PF17384"/>
    </source>
</evidence>
<dbReference type="Pfam" id="PF17384">
    <property type="entry name" value="DUF150_C"/>
    <property type="match status" value="1"/>
</dbReference>
<organism evidence="6 7">
    <name type="scientific">Sulfidibacter corallicola</name>
    <dbReference type="NCBI Taxonomy" id="2818388"/>
    <lineage>
        <taxon>Bacteria</taxon>
        <taxon>Pseudomonadati</taxon>
        <taxon>Acidobacteriota</taxon>
        <taxon>Holophagae</taxon>
        <taxon>Acanthopleuribacterales</taxon>
        <taxon>Acanthopleuribacteraceae</taxon>
        <taxon>Sulfidibacter</taxon>
    </lineage>
</organism>
<evidence type="ECO:0000259" key="4">
    <source>
        <dbReference type="Pfam" id="PF02576"/>
    </source>
</evidence>
<dbReference type="KEGG" id="scor:J3U87_13905"/>
<dbReference type="GO" id="GO:0005829">
    <property type="term" value="C:cytosol"/>
    <property type="evidence" value="ECO:0007669"/>
    <property type="project" value="TreeGrafter"/>
</dbReference>
<dbReference type="InterPro" id="IPR028998">
    <property type="entry name" value="RimP_C"/>
</dbReference>
<dbReference type="RefSeq" id="WP_237383647.1">
    <property type="nucleotide sequence ID" value="NZ_CP071793.1"/>
</dbReference>
<dbReference type="SUPFAM" id="SSF75420">
    <property type="entry name" value="YhbC-like, N-terminal domain"/>
    <property type="match status" value="1"/>
</dbReference>
<dbReference type="HAMAP" id="MF_01077">
    <property type="entry name" value="RimP"/>
    <property type="match status" value="1"/>
</dbReference>
<dbReference type="AlphaFoldDB" id="A0A8A4U469"/>